<feature type="compositionally biased region" description="Basic and acidic residues" evidence="1">
    <location>
        <begin position="1"/>
        <end position="10"/>
    </location>
</feature>
<protein>
    <submittedName>
        <fullName evidence="2">Uncharacterized protein</fullName>
    </submittedName>
</protein>
<dbReference type="AlphaFoldDB" id="A0A1R3IWW6"/>
<name>A0A1R3IWW6_COCAP</name>
<accession>A0A1R3IWW6</accession>
<feature type="compositionally biased region" description="Basic and acidic residues" evidence="1">
    <location>
        <begin position="25"/>
        <end position="39"/>
    </location>
</feature>
<comment type="caution">
    <text evidence="2">The sequence shown here is derived from an EMBL/GenBank/DDBJ whole genome shotgun (WGS) entry which is preliminary data.</text>
</comment>
<proteinExistence type="predicted"/>
<feature type="compositionally biased region" description="Basic residues" evidence="1">
    <location>
        <begin position="11"/>
        <end position="24"/>
    </location>
</feature>
<dbReference type="EMBL" id="AWWV01009322">
    <property type="protein sequence ID" value="OMO87061.1"/>
    <property type="molecule type" value="Genomic_DNA"/>
</dbReference>
<feature type="region of interest" description="Disordered" evidence="1">
    <location>
        <begin position="1"/>
        <end position="65"/>
    </location>
</feature>
<sequence length="65" mass="7635">MADAKPDNSKNLHHTQTKPDRKKRDRDEVERSGNEEFMRKEKRGRKSEMVERNCAEPREGKRPGG</sequence>
<feature type="compositionally biased region" description="Basic and acidic residues" evidence="1">
    <location>
        <begin position="46"/>
        <end position="65"/>
    </location>
</feature>
<evidence type="ECO:0000313" key="3">
    <source>
        <dbReference type="Proteomes" id="UP000188268"/>
    </source>
</evidence>
<gene>
    <name evidence="2" type="ORF">CCACVL1_09286</name>
</gene>
<organism evidence="2 3">
    <name type="scientific">Corchorus capsularis</name>
    <name type="common">Jute</name>
    <dbReference type="NCBI Taxonomy" id="210143"/>
    <lineage>
        <taxon>Eukaryota</taxon>
        <taxon>Viridiplantae</taxon>
        <taxon>Streptophyta</taxon>
        <taxon>Embryophyta</taxon>
        <taxon>Tracheophyta</taxon>
        <taxon>Spermatophyta</taxon>
        <taxon>Magnoliopsida</taxon>
        <taxon>eudicotyledons</taxon>
        <taxon>Gunneridae</taxon>
        <taxon>Pentapetalae</taxon>
        <taxon>rosids</taxon>
        <taxon>malvids</taxon>
        <taxon>Malvales</taxon>
        <taxon>Malvaceae</taxon>
        <taxon>Grewioideae</taxon>
        <taxon>Apeibeae</taxon>
        <taxon>Corchorus</taxon>
    </lineage>
</organism>
<dbReference type="Proteomes" id="UP000188268">
    <property type="component" value="Unassembled WGS sequence"/>
</dbReference>
<evidence type="ECO:0000256" key="1">
    <source>
        <dbReference type="SAM" id="MobiDB-lite"/>
    </source>
</evidence>
<keyword evidence="3" id="KW-1185">Reference proteome</keyword>
<dbReference type="Gramene" id="OMO87061">
    <property type="protein sequence ID" value="OMO87061"/>
    <property type="gene ID" value="CCACVL1_09286"/>
</dbReference>
<reference evidence="2 3" key="1">
    <citation type="submission" date="2013-09" db="EMBL/GenBank/DDBJ databases">
        <title>Corchorus capsularis genome sequencing.</title>
        <authorList>
            <person name="Alam M."/>
            <person name="Haque M.S."/>
            <person name="Islam M.S."/>
            <person name="Emdad E.M."/>
            <person name="Islam M.M."/>
            <person name="Ahmed B."/>
            <person name="Halim A."/>
            <person name="Hossen Q.M.M."/>
            <person name="Hossain M.Z."/>
            <person name="Ahmed R."/>
            <person name="Khan M.M."/>
            <person name="Islam R."/>
            <person name="Rashid M.M."/>
            <person name="Khan S.A."/>
            <person name="Rahman M.S."/>
            <person name="Alam M."/>
        </authorList>
    </citation>
    <scope>NUCLEOTIDE SEQUENCE [LARGE SCALE GENOMIC DNA]</scope>
    <source>
        <strain evidence="3">cv. CVL-1</strain>
        <tissue evidence="2">Whole seedling</tissue>
    </source>
</reference>
<evidence type="ECO:0000313" key="2">
    <source>
        <dbReference type="EMBL" id="OMO87061.1"/>
    </source>
</evidence>